<protein>
    <submittedName>
        <fullName evidence="2">Uncharacterized protein</fullName>
    </submittedName>
</protein>
<dbReference type="AlphaFoldDB" id="A0A1X0QVN9"/>
<dbReference type="OrthoDB" id="2375101at2759"/>
<reference evidence="2" key="1">
    <citation type="journal article" date="2016" name="Proc. Natl. Acad. Sci. U.S.A.">
        <title>Lipid metabolic changes in an early divergent fungus govern the establishment of a mutualistic symbiosis with endobacteria.</title>
        <authorList>
            <person name="Lastovetsky O.A."/>
            <person name="Gaspar M.L."/>
            <person name="Mondo S.J."/>
            <person name="LaButti K.M."/>
            <person name="Sandor L."/>
            <person name="Grigoriev I.V."/>
            <person name="Henry S.A."/>
            <person name="Pawlowska T.E."/>
        </authorList>
    </citation>
    <scope>NUCLEOTIDE SEQUENCE [LARGE SCALE GENOMIC DNA]</scope>
    <source>
        <strain evidence="2">ATCC 52814</strain>
    </source>
</reference>
<dbReference type="EMBL" id="KV921990">
    <property type="protein sequence ID" value="ORE03815.1"/>
    <property type="molecule type" value="Genomic_DNA"/>
</dbReference>
<feature type="compositionally biased region" description="Polar residues" evidence="1">
    <location>
        <begin position="46"/>
        <end position="56"/>
    </location>
</feature>
<accession>A0A1X0QVN9</accession>
<name>A0A1X0QVN9_RHIZD</name>
<sequence>MNPLDLSKFSISSDEEKLAQELKGTHLVIKKTLPMFSIEENKTTKQETQYLPQPTCNDKDDGWGEGPPSYTAISQGTYFGFNSTIQPQHKKRLVASKISLYHSQVI</sequence>
<dbReference type="Proteomes" id="UP000242414">
    <property type="component" value="Unassembled WGS sequence"/>
</dbReference>
<organism evidence="2">
    <name type="scientific">Rhizopus microsporus var. microsporus</name>
    <dbReference type="NCBI Taxonomy" id="86635"/>
    <lineage>
        <taxon>Eukaryota</taxon>
        <taxon>Fungi</taxon>
        <taxon>Fungi incertae sedis</taxon>
        <taxon>Mucoromycota</taxon>
        <taxon>Mucoromycotina</taxon>
        <taxon>Mucoromycetes</taxon>
        <taxon>Mucorales</taxon>
        <taxon>Mucorineae</taxon>
        <taxon>Rhizopodaceae</taxon>
        <taxon>Rhizopus</taxon>
    </lineage>
</organism>
<feature type="region of interest" description="Disordered" evidence="1">
    <location>
        <begin position="43"/>
        <end position="67"/>
    </location>
</feature>
<evidence type="ECO:0000313" key="2">
    <source>
        <dbReference type="EMBL" id="ORE03815.1"/>
    </source>
</evidence>
<gene>
    <name evidence="2" type="ORF">BCV72DRAFT_307875</name>
</gene>
<dbReference type="VEuPathDB" id="FungiDB:BCV72DRAFT_307875"/>
<evidence type="ECO:0000256" key="1">
    <source>
        <dbReference type="SAM" id="MobiDB-lite"/>
    </source>
</evidence>
<proteinExistence type="predicted"/>